<feature type="non-terminal residue" evidence="1">
    <location>
        <position position="1"/>
    </location>
</feature>
<proteinExistence type="predicted"/>
<gene>
    <name evidence="1" type="ORF">LCGC14_1808590</name>
</gene>
<dbReference type="AlphaFoldDB" id="A0A0F9GMM9"/>
<organism evidence="1">
    <name type="scientific">marine sediment metagenome</name>
    <dbReference type="NCBI Taxonomy" id="412755"/>
    <lineage>
        <taxon>unclassified sequences</taxon>
        <taxon>metagenomes</taxon>
        <taxon>ecological metagenomes</taxon>
    </lineage>
</organism>
<evidence type="ECO:0000313" key="1">
    <source>
        <dbReference type="EMBL" id="KKM00029.1"/>
    </source>
</evidence>
<name>A0A0F9GMM9_9ZZZZ</name>
<dbReference type="EMBL" id="LAZR01017530">
    <property type="protein sequence ID" value="KKM00029.1"/>
    <property type="molecule type" value="Genomic_DNA"/>
</dbReference>
<accession>A0A0F9GMM9</accession>
<reference evidence="1" key="1">
    <citation type="journal article" date="2015" name="Nature">
        <title>Complex archaea that bridge the gap between prokaryotes and eukaryotes.</title>
        <authorList>
            <person name="Spang A."/>
            <person name="Saw J.H."/>
            <person name="Jorgensen S.L."/>
            <person name="Zaremba-Niedzwiedzka K."/>
            <person name="Martijn J."/>
            <person name="Lind A.E."/>
            <person name="van Eijk R."/>
            <person name="Schleper C."/>
            <person name="Guy L."/>
            <person name="Ettema T.J."/>
        </authorList>
    </citation>
    <scope>NUCLEOTIDE SEQUENCE</scope>
</reference>
<comment type="caution">
    <text evidence="1">The sequence shown here is derived from an EMBL/GenBank/DDBJ whole genome shotgun (WGS) entry which is preliminary data.</text>
</comment>
<sequence>LLAYVSADAKWIAGLIVSSKLGYADQKNFTWGKARITKIIGKERVKNGIKELKVTLRGGLS</sequence>
<protein>
    <submittedName>
        <fullName evidence="1">Uncharacterized protein</fullName>
    </submittedName>
</protein>